<name>A0A378IIW8_9GAMM</name>
<feature type="domain" description="CSD" evidence="8">
    <location>
        <begin position="2"/>
        <end position="67"/>
    </location>
</feature>
<dbReference type="PANTHER" id="PTHR46565">
    <property type="entry name" value="COLD SHOCK DOMAIN PROTEIN 2"/>
    <property type="match status" value="1"/>
</dbReference>
<sequence length="69" mass="7783">MSQTGTVQRFNRIKGYGFIISDENQQEVFVHFSEVQGSGYKELTSGQRVSYTLKTGEKGDYATQVQVID</sequence>
<dbReference type="OrthoDB" id="9810590at2"/>
<keyword evidence="2" id="KW-0963">Cytoplasm</keyword>
<reference evidence="9 11" key="1">
    <citation type="submission" date="2015-11" db="EMBL/GenBank/DDBJ databases">
        <title>Genomic analysis of 38 Legionella species identifies large and diverse effector repertoires.</title>
        <authorList>
            <person name="Burstein D."/>
            <person name="Amaro F."/>
            <person name="Zusman T."/>
            <person name="Lifshitz Z."/>
            <person name="Cohen O."/>
            <person name="Gilbert J.A."/>
            <person name="Pupko T."/>
            <person name="Shuman H.A."/>
            <person name="Segal G."/>
        </authorList>
    </citation>
    <scope>NUCLEOTIDE SEQUENCE [LARGE SCALE GENOMIC DNA]</scope>
    <source>
        <strain evidence="9 11">CDC#1407-AL-14</strain>
    </source>
</reference>
<evidence type="ECO:0000256" key="2">
    <source>
        <dbReference type="ARBA" id="ARBA00022490"/>
    </source>
</evidence>
<evidence type="ECO:0000313" key="12">
    <source>
        <dbReference type="Proteomes" id="UP000255066"/>
    </source>
</evidence>
<proteinExistence type="predicted"/>
<keyword evidence="5" id="KW-0010">Activator</keyword>
<evidence type="ECO:0000256" key="5">
    <source>
        <dbReference type="ARBA" id="ARBA00023159"/>
    </source>
</evidence>
<reference evidence="10 12" key="2">
    <citation type="submission" date="2018-06" db="EMBL/GenBank/DDBJ databases">
        <authorList>
            <consortium name="Pathogen Informatics"/>
            <person name="Doyle S."/>
        </authorList>
    </citation>
    <scope>NUCLEOTIDE SEQUENCE [LARGE SCALE GENOMIC DNA]</scope>
    <source>
        <strain evidence="10 12">NCTC12437</strain>
    </source>
</reference>
<dbReference type="STRING" id="28083.Lbir_0057"/>
<dbReference type="Pfam" id="PF00313">
    <property type="entry name" value="CSD"/>
    <property type="match status" value="1"/>
</dbReference>
<evidence type="ECO:0000259" key="8">
    <source>
        <dbReference type="PROSITE" id="PS51857"/>
    </source>
</evidence>
<dbReference type="InterPro" id="IPR019844">
    <property type="entry name" value="CSD_CS"/>
</dbReference>
<dbReference type="InterPro" id="IPR012156">
    <property type="entry name" value="Cold_shock_CspA"/>
</dbReference>
<evidence type="ECO:0000313" key="11">
    <source>
        <dbReference type="Proteomes" id="UP000054735"/>
    </source>
</evidence>
<keyword evidence="3" id="KW-0805">Transcription regulation</keyword>
<keyword evidence="11" id="KW-1185">Reference proteome</keyword>
<organism evidence="10 12">
    <name type="scientific">Legionella birminghamensis</name>
    <dbReference type="NCBI Taxonomy" id="28083"/>
    <lineage>
        <taxon>Bacteria</taxon>
        <taxon>Pseudomonadati</taxon>
        <taxon>Pseudomonadota</taxon>
        <taxon>Gammaproteobacteria</taxon>
        <taxon>Legionellales</taxon>
        <taxon>Legionellaceae</taxon>
        <taxon>Legionella</taxon>
    </lineage>
</organism>
<evidence type="ECO:0000313" key="10">
    <source>
        <dbReference type="EMBL" id="STX32114.1"/>
    </source>
</evidence>
<evidence type="ECO:0000313" key="9">
    <source>
        <dbReference type="EMBL" id="KTC75988.1"/>
    </source>
</evidence>
<gene>
    <name evidence="10" type="primary">cspD_2</name>
    <name evidence="9" type="synonym">cspD_1</name>
    <name evidence="9" type="ORF">Lbir_0057</name>
    <name evidence="10" type="ORF">NCTC12437_01892</name>
</gene>
<evidence type="ECO:0000256" key="4">
    <source>
        <dbReference type="ARBA" id="ARBA00023125"/>
    </source>
</evidence>
<dbReference type="GO" id="GO:0005829">
    <property type="term" value="C:cytosol"/>
    <property type="evidence" value="ECO:0007669"/>
    <property type="project" value="UniProtKB-ARBA"/>
</dbReference>
<dbReference type="SUPFAM" id="SSF50249">
    <property type="entry name" value="Nucleic acid-binding proteins"/>
    <property type="match status" value="1"/>
</dbReference>
<dbReference type="PRINTS" id="PR00050">
    <property type="entry name" value="COLDSHOCK"/>
</dbReference>
<dbReference type="EMBL" id="LNXT01000001">
    <property type="protein sequence ID" value="KTC75988.1"/>
    <property type="molecule type" value="Genomic_DNA"/>
</dbReference>
<evidence type="ECO:0000256" key="7">
    <source>
        <dbReference type="RuleBase" id="RU000408"/>
    </source>
</evidence>
<evidence type="ECO:0000256" key="3">
    <source>
        <dbReference type="ARBA" id="ARBA00023015"/>
    </source>
</evidence>
<dbReference type="InterPro" id="IPR002059">
    <property type="entry name" value="CSP_DNA-bd"/>
</dbReference>
<dbReference type="AlphaFoldDB" id="A0A378IIW8"/>
<dbReference type="PROSITE" id="PS00352">
    <property type="entry name" value="CSD_1"/>
    <property type="match status" value="1"/>
</dbReference>
<dbReference type="PIRSF" id="PIRSF002599">
    <property type="entry name" value="Cold_shock_A"/>
    <property type="match status" value="1"/>
</dbReference>
<dbReference type="Gene3D" id="2.40.50.140">
    <property type="entry name" value="Nucleic acid-binding proteins"/>
    <property type="match status" value="1"/>
</dbReference>
<dbReference type="CDD" id="cd04458">
    <property type="entry name" value="CSP_CDS"/>
    <property type="match status" value="1"/>
</dbReference>
<evidence type="ECO:0000256" key="6">
    <source>
        <dbReference type="ARBA" id="ARBA00023163"/>
    </source>
</evidence>
<dbReference type="GO" id="GO:0003677">
    <property type="term" value="F:DNA binding"/>
    <property type="evidence" value="ECO:0007669"/>
    <property type="project" value="UniProtKB-KW"/>
</dbReference>
<dbReference type="InterPro" id="IPR011129">
    <property type="entry name" value="CSD"/>
</dbReference>
<keyword evidence="4" id="KW-0238">DNA-binding</keyword>
<dbReference type="RefSeq" id="WP_058522183.1">
    <property type="nucleotide sequence ID" value="NZ_CAAAHV010000032.1"/>
</dbReference>
<accession>A0A378IIW8</accession>
<dbReference type="PANTHER" id="PTHR46565:SF27">
    <property type="entry name" value="COLD SHOCK DOMAIN-CONTAINING PROTEIN 3-LIKE"/>
    <property type="match status" value="1"/>
</dbReference>
<dbReference type="InterPro" id="IPR012340">
    <property type="entry name" value="NA-bd_OB-fold"/>
</dbReference>
<dbReference type="SMART" id="SM00357">
    <property type="entry name" value="CSP"/>
    <property type="match status" value="1"/>
</dbReference>
<evidence type="ECO:0000256" key="1">
    <source>
        <dbReference type="ARBA" id="ARBA00004496"/>
    </source>
</evidence>
<dbReference type="EMBL" id="UGNW01000001">
    <property type="protein sequence ID" value="STX32114.1"/>
    <property type="molecule type" value="Genomic_DNA"/>
</dbReference>
<comment type="subcellular location">
    <subcellularLocation>
        <location evidence="1 7">Cytoplasm</location>
    </subcellularLocation>
</comment>
<protein>
    <submittedName>
        <fullName evidence="10">Cold shock-like protein CspD</fullName>
    </submittedName>
</protein>
<dbReference type="Proteomes" id="UP000054735">
    <property type="component" value="Unassembled WGS sequence"/>
</dbReference>
<keyword evidence="6" id="KW-0804">Transcription</keyword>
<dbReference type="PROSITE" id="PS51857">
    <property type="entry name" value="CSD_2"/>
    <property type="match status" value="1"/>
</dbReference>
<dbReference type="Proteomes" id="UP000255066">
    <property type="component" value="Unassembled WGS sequence"/>
</dbReference>